<dbReference type="AlphaFoldDB" id="A0A225VFJ8"/>
<dbReference type="EMBL" id="NBNE01005403">
    <property type="protein sequence ID" value="OWZ03638.1"/>
    <property type="molecule type" value="Genomic_DNA"/>
</dbReference>
<gene>
    <name evidence="1" type="ORF">PHMEG_00024592</name>
</gene>
<organism evidence="1 2">
    <name type="scientific">Phytophthora megakarya</name>
    <dbReference type="NCBI Taxonomy" id="4795"/>
    <lineage>
        <taxon>Eukaryota</taxon>
        <taxon>Sar</taxon>
        <taxon>Stramenopiles</taxon>
        <taxon>Oomycota</taxon>
        <taxon>Peronosporomycetes</taxon>
        <taxon>Peronosporales</taxon>
        <taxon>Peronosporaceae</taxon>
        <taxon>Phytophthora</taxon>
    </lineage>
</organism>
<sequence length="61" mass="6686">MVPILLGMALLLVLVVGLQLGRQLLLYVYDAAGHLEECKIDIFGMKVQVTNTVVELSLAFL</sequence>
<dbReference type="Proteomes" id="UP000198211">
    <property type="component" value="Unassembled WGS sequence"/>
</dbReference>
<reference evidence="2" key="1">
    <citation type="submission" date="2017-03" db="EMBL/GenBank/DDBJ databases">
        <title>Phytopthora megakarya and P. palmivora, two closely related causual agents of cacao black pod achieved similar genome size and gene model numbers by different mechanisms.</title>
        <authorList>
            <person name="Ali S."/>
            <person name="Shao J."/>
            <person name="Larry D.J."/>
            <person name="Kronmiller B."/>
            <person name="Shen D."/>
            <person name="Strem M.D."/>
            <person name="Melnick R.L."/>
            <person name="Guiltinan M.J."/>
            <person name="Tyler B.M."/>
            <person name="Meinhardt L.W."/>
            <person name="Bailey B.A."/>
        </authorList>
    </citation>
    <scope>NUCLEOTIDE SEQUENCE [LARGE SCALE GENOMIC DNA]</scope>
    <source>
        <strain evidence="2">zdho120</strain>
    </source>
</reference>
<accession>A0A225VFJ8</accession>
<name>A0A225VFJ8_9STRA</name>
<keyword evidence="2" id="KW-1185">Reference proteome</keyword>
<evidence type="ECO:0000313" key="1">
    <source>
        <dbReference type="EMBL" id="OWZ03638.1"/>
    </source>
</evidence>
<evidence type="ECO:0000313" key="2">
    <source>
        <dbReference type="Proteomes" id="UP000198211"/>
    </source>
</evidence>
<comment type="caution">
    <text evidence="1">The sequence shown here is derived from an EMBL/GenBank/DDBJ whole genome shotgun (WGS) entry which is preliminary data.</text>
</comment>
<proteinExistence type="predicted"/>
<protein>
    <submittedName>
        <fullName evidence="1">Uncharacterized protein</fullName>
    </submittedName>
</protein>